<evidence type="ECO:0000313" key="3">
    <source>
        <dbReference type="EMBL" id="MFC4767090.1"/>
    </source>
</evidence>
<keyword evidence="2" id="KW-1133">Transmembrane helix</keyword>
<evidence type="ECO:0000313" key="4">
    <source>
        <dbReference type="Proteomes" id="UP001596002"/>
    </source>
</evidence>
<comment type="caution">
    <text evidence="3">The sequence shown here is derived from an EMBL/GenBank/DDBJ whole genome shotgun (WGS) entry which is preliminary data.</text>
</comment>
<gene>
    <name evidence="3" type="ORF">ACFO8Q_06875</name>
</gene>
<feature type="region of interest" description="Disordered" evidence="1">
    <location>
        <begin position="1"/>
        <end position="23"/>
    </location>
</feature>
<dbReference type="Proteomes" id="UP001596002">
    <property type="component" value="Unassembled WGS sequence"/>
</dbReference>
<keyword evidence="2" id="KW-0812">Transmembrane</keyword>
<sequence length="56" mass="6077">MADPAARVKSSTHPKHGTTKETESKSLKGAFIAVMTLGALIVLSWLGVFYLFLSRI</sequence>
<name>A0ABV9Q360_9BACL</name>
<dbReference type="InterPro" id="IPR012538">
    <property type="entry name" value="Cyt_c_oxidase_su2a"/>
</dbReference>
<feature type="transmembrane region" description="Helical" evidence="2">
    <location>
        <begin position="30"/>
        <end position="53"/>
    </location>
</feature>
<protein>
    <submittedName>
        <fullName evidence="3">Cytochrome c oxidase subunit 2A</fullName>
    </submittedName>
</protein>
<organism evidence="3 4">
    <name type="scientific">Effusibacillus consociatus</name>
    <dbReference type="NCBI Taxonomy" id="1117041"/>
    <lineage>
        <taxon>Bacteria</taxon>
        <taxon>Bacillati</taxon>
        <taxon>Bacillota</taxon>
        <taxon>Bacilli</taxon>
        <taxon>Bacillales</taxon>
        <taxon>Alicyclobacillaceae</taxon>
        <taxon>Effusibacillus</taxon>
    </lineage>
</organism>
<accession>A0ABV9Q360</accession>
<evidence type="ECO:0000256" key="2">
    <source>
        <dbReference type="SAM" id="Phobius"/>
    </source>
</evidence>
<dbReference type="EMBL" id="JBHSHC010000044">
    <property type="protein sequence ID" value="MFC4767090.1"/>
    <property type="molecule type" value="Genomic_DNA"/>
</dbReference>
<dbReference type="Pfam" id="PF08113">
    <property type="entry name" value="CoxIIa"/>
    <property type="match status" value="1"/>
</dbReference>
<keyword evidence="4" id="KW-1185">Reference proteome</keyword>
<reference evidence="4" key="1">
    <citation type="journal article" date="2019" name="Int. J. Syst. Evol. Microbiol.">
        <title>The Global Catalogue of Microorganisms (GCM) 10K type strain sequencing project: providing services to taxonomists for standard genome sequencing and annotation.</title>
        <authorList>
            <consortium name="The Broad Institute Genomics Platform"/>
            <consortium name="The Broad Institute Genome Sequencing Center for Infectious Disease"/>
            <person name="Wu L."/>
            <person name="Ma J."/>
        </authorList>
    </citation>
    <scope>NUCLEOTIDE SEQUENCE [LARGE SCALE GENOMIC DNA]</scope>
    <source>
        <strain evidence="4">WYCCWR 12678</strain>
    </source>
</reference>
<evidence type="ECO:0000256" key="1">
    <source>
        <dbReference type="SAM" id="MobiDB-lite"/>
    </source>
</evidence>
<proteinExistence type="predicted"/>
<dbReference type="RefSeq" id="WP_380024973.1">
    <property type="nucleotide sequence ID" value="NZ_JBHSHC010000044.1"/>
</dbReference>
<keyword evidence="2" id="KW-0472">Membrane</keyword>